<keyword evidence="1" id="KW-1185">Reference proteome</keyword>
<evidence type="ECO:0000313" key="2">
    <source>
        <dbReference type="WBParaSite" id="nRc.2.0.1.t06770-RA"/>
    </source>
</evidence>
<accession>A0A915HY60</accession>
<dbReference type="AlphaFoldDB" id="A0A915HY60"/>
<sequence length="80" mass="9362">MEDPGRRRCWERDIDRTKNTEYTVKITMKIILNVYNLDDNVVGGGNSCVLTSLLYKIRCNTTAQSANHDEELKKRHYMKP</sequence>
<reference evidence="2" key="1">
    <citation type="submission" date="2022-11" db="UniProtKB">
        <authorList>
            <consortium name="WormBaseParasite"/>
        </authorList>
    </citation>
    <scope>IDENTIFICATION</scope>
</reference>
<protein>
    <submittedName>
        <fullName evidence="2">Uncharacterized protein</fullName>
    </submittedName>
</protein>
<evidence type="ECO:0000313" key="1">
    <source>
        <dbReference type="Proteomes" id="UP000887565"/>
    </source>
</evidence>
<name>A0A915HY60_ROMCU</name>
<organism evidence="1 2">
    <name type="scientific">Romanomermis culicivorax</name>
    <name type="common">Nematode worm</name>
    <dbReference type="NCBI Taxonomy" id="13658"/>
    <lineage>
        <taxon>Eukaryota</taxon>
        <taxon>Metazoa</taxon>
        <taxon>Ecdysozoa</taxon>
        <taxon>Nematoda</taxon>
        <taxon>Enoplea</taxon>
        <taxon>Dorylaimia</taxon>
        <taxon>Mermithida</taxon>
        <taxon>Mermithoidea</taxon>
        <taxon>Mermithidae</taxon>
        <taxon>Romanomermis</taxon>
    </lineage>
</organism>
<dbReference type="Proteomes" id="UP000887565">
    <property type="component" value="Unplaced"/>
</dbReference>
<dbReference type="WBParaSite" id="nRc.2.0.1.t06770-RA">
    <property type="protein sequence ID" value="nRc.2.0.1.t06770-RA"/>
    <property type="gene ID" value="nRc.2.0.1.g06770"/>
</dbReference>
<proteinExistence type="predicted"/>